<evidence type="ECO:0000313" key="2">
    <source>
        <dbReference type="EMBL" id="QCE10355.1"/>
    </source>
</evidence>
<feature type="chain" id="PRO_5020021679" description="Secreted protein" evidence="1">
    <location>
        <begin position="17"/>
        <end position="93"/>
    </location>
</feature>
<dbReference type="AlphaFoldDB" id="A0A4D6NDW6"/>
<accession>A0A4D6NDW6</accession>
<keyword evidence="1" id="KW-0732">Signal</keyword>
<organism evidence="2 3">
    <name type="scientific">Vigna unguiculata</name>
    <name type="common">Cowpea</name>
    <dbReference type="NCBI Taxonomy" id="3917"/>
    <lineage>
        <taxon>Eukaryota</taxon>
        <taxon>Viridiplantae</taxon>
        <taxon>Streptophyta</taxon>
        <taxon>Embryophyta</taxon>
        <taxon>Tracheophyta</taxon>
        <taxon>Spermatophyta</taxon>
        <taxon>Magnoliopsida</taxon>
        <taxon>eudicotyledons</taxon>
        <taxon>Gunneridae</taxon>
        <taxon>Pentapetalae</taxon>
        <taxon>rosids</taxon>
        <taxon>fabids</taxon>
        <taxon>Fabales</taxon>
        <taxon>Fabaceae</taxon>
        <taxon>Papilionoideae</taxon>
        <taxon>50 kb inversion clade</taxon>
        <taxon>NPAAA clade</taxon>
        <taxon>indigoferoid/millettioid clade</taxon>
        <taxon>Phaseoleae</taxon>
        <taxon>Vigna</taxon>
    </lineage>
</organism>
<keyword evidence="3" id="KW-1185">Reference proteome</keyword>
<reference evidence="2 3" key="1">
    <citation type="submission" date="2019-04" db="EMBL/GenBank/DDBJ databases">
        <title>An improved genome assembly and genetic linkage map for asparagus bean, Vigna unguiculata ssp. sesquipedialis.</title>
        <authorList>
            <person name="Xia Q."/>
            <person name="Zhang R."/>
            <person name="Dong Y."/>
        </authorList>
    </citation>
    <scope>NUCLEOTIDE SEQUENCE [LARGE SCALE GENOMIC DNA]</scope>
    <source>
        <tissue evidence="2">Leaf</tissue>
    </source>
</reference>
<proteinExistence type="predicted"/>
<evidence type="ECO:0000256" key="1">
    <source>
        <dbReference type="SAM" id="SignalP"/>
    </source>
</evidence>
<dbReference type="EMBL" id="CP039354">
    <property type="protein sequence ID" value="QCE10355.1"/>
    <property type="molecule type" value="Genomic_DNA"/>
</dbReference>
<protein>
    <recommendedName>
        <fullName evidence="4">Secreted protein</fullName>
    </recommendedName>
</protein>
<evidence type="ECO:0008006" key="4">
    <source>
        <dbReference type="Google" id="ProtNLM"/>
    </source>
</evidence>
<name>A0A4D6NDW6_VIGUN</name>
<dbReference type="Proteomes" id="UP000501690">
    <property type="component" value="Linkage Group LG10"/>
</dbReference>
<feature type="signal peptide" evidence="1">
    <location>
        <begin position="1"/>
        <end position="16"/>
    </location>
</feature>
<sequence>MLGIVRLLFQFPALVGVTIPPSSPWTVVFTFSAPLKARGARLSEISWEPDAFCCSYSSSEEPHLWARDGLAQARRARPSESSQNAKLSVGSLT</sequence>
<evidence type="ECO:0000313" key="3">
    <source>
        <dbReference type="Proteomes" id="UP000501690"/>
    </source>
</evidence>
<gene>
    <name evidence="2" type="ORF">DEO72_LG10g1585</name>
</gene>